<dbReference type="PANTHER" id="PTHR11956:SF11">
    <property type="entry name" value="ARGININE--TRNA LIGASE, MITOCHONDRIAL-RELATED"/>
    <property type="match status" value="1"/>
</dbReference>
<dbReference type="InterPro" id="IPR005148">
    <property type="entry name" value="Arg-tRNA-synth_N"/>
</dbReference>
<dbReference type="InterPro" id="IPR014729">
    <property type="entry name" value="Rossmann-like_a/b/a_fold"/>
</dbReference>
<dbReference type="Pfam" id="PF00750">
    <property type="entry name" value="tRNA-synt_1d"/>
    <property type="match status" value="1"/>
</dbReference>
<accession>A0A9W6DGQ9</accession>
<evidence type="ECO:0000313" key="12">
    <source>
        <dbReference type="EMBL" id="GKX30034.1"/>
    </source>
</evidence>
<dbReference type="InterPro" id="IPR035684">
    <property type="entry name" value="ArgRS_core"/>
</dbReference>
<dbReference type="PRINTS" id="PR01038">
    <property type="entry name" value="TRNASYNTHARG"/>
</dbReference>
<evidence type="ECO:0000256" key="6">
    <source>
        <dbReference type="ARBA" id="ARBA00023146"/>
    </source>
</evidence>
<comment type="similarity">
    <text evidence="1 8 9">Belongs to the class-I aminoacyl-tRNA synthetase family.</text>
</comment>
<evidence type="ECO:0000256" key="3">
    <source>
        <dbReference type="ARBA" id="ARBA00022741"/>
    </source>
</evidence>
<feature type="short sequence motif" description="'HIGH' region" evidence="8">
    <location>
        <begin position="123"/>
        <end position="133"/>
    </location>
</feature>
<evidence type="ECO:0000256" key="9">
    <source>
        <dbReference type="RuleBase" id="RU363038"/>
    </source>
</evidence>
<dbReference type="SUPFAM" id="SSF52374">
    <property type="entry name" value="Nucleotidylyl transferase"/>
    <property type="match status" value="1"/>
</dbReference>
<evidence type="ECO:0000256" key="8">
    <source>
        <dbReference type="HAMAP-Rule" id="MF_00123"/>
    </source>
</evidence>
<dbReference type="EMBL" id="BRLB01000007">
    <property type="protein sequence ID" value="GKX30034.1"/>
    <property type="molecule type" value="Genomic_DNA"/>
</dbReference>
<reference evidence="12" key="1">
    <citation type="submission" date="2022-06" db="EMBL/GenBank/DDBJ databases">
        <title>Vallitalea longa sp. nov., an anaerobic bacterium isolated from marine sediment.</title>
        <authorList>
            <person name="Hirano S."/>
            <person name="Terahara T."/>
            <person name="Mori K."/>
            <person name="Hamada M."/>
            <person name="Matsumoto R."/>
            <person name="Kobayashi T."/>
        </authorList>
    </citation>
    <scope>NUCLEOTIDE SEQUENCE</scope>
    <source>
        <strain evidence="12">SH18-1</strain>
    </source>
</reference>
<dbReference type="HAMAP" id="MF_00123">
    <property type="entry name" value="Arg_tRNA_synth"/>
    <property type="match status" value="1"/>
</dbReference>
<dbReference type="InterPro" id="IPR036695">
    <property type="entry name" value="Arg-tRNA-synth_N_sf"/>
</dbReference>
<feature type="domain" description="DALR anticodon binding" evidence="10">
    <location>
        <begin position="469"/>
        <end position="589"/>
    </location>
</feature>
<organism evidence="12 13">
    <name type="scientific">Vallitalea longa</name>
    <dbReference type="NCBI Taxonomy" id="2936439"/>
    <lineage>
        <taxon>Bacteria</taxon>
        <taxon>Bacillati</taxon>
        <taxon>Bacillota</taxon>
        <taxon>Clostridia</taxon>
        <taxon>Lachnospirales</taxon>
        <taxon>Vallitaleaceae</taxon>
        <taxon>Vallitalea</taxon>
    </lineage>
</organism>
<keyword evidence="5 8" id="KW-0648">Protein biosynthesis</keyword>
<dbReference type="SMART" id="SM01016">
    <property type="entry name" value="Arg_tRNA_synt_N"/>
    <property type="match status" value="1"/>
</dbReference>
<dbReference type="GO" id="GO:0004814">
    <property type="term" value="F:arginine-tRNA ligase activity"/>
    <property type="evidence" value="ECO:0007669"/>
    <property type="project" value="UniProtKB-UniRule"/>
</dbReference>
<gene>
    <name evidence="12" type="primary">argS_1</name>
    <name evidence="8" type="synonym">argS</name>
    <name evidence="12" type="ORF">SH1V18_25140</name>
</gene>
<feature type="domain" description="Arginyl tRNA synthetase N-terminal" evidence="11">
    <location>
        <begin position="2"/>
        <end position="87"/>
    </location>
</feature>
<dbReference type="GO" id="GO:0006420">
    <property type="term" value="P:arginyl-tRNA aminoacylation"/>
    <property type="evidence" value="ECO:0007669"/>
    <property type="project" value="UniProtKB-UniRule"/>
</dbReference>
<proteinExistence type="inferred from homology"/>
<evidence type="ECO:0000313" key="13">
    <source>
        <dbReference type="Proteomes" id="UP001144256"/>
    </source>
</evidence>
<evidence type="ECO:0000259" key="10">
    <source>
        <dbReference type="SMART" id="SM00836"/>
    </source>
</evidence>
<evidence type="ECO:0000256" key="7">
    <source>
        <dbReference type="ARBA" id="ARBA00049339"/>
    </source>
</evidence>
<dbReference type="InterPro" id="IPR008909">
    <property type="entry name" value="DALR_anticod-bd"/>
</dbReference>
<dbReference type="SMART" id="SM00836">
    <property type="entry name" value="DALR_1"/>
    <property type="match status" value="1"/>
</dbReference>
<dbReference type="CDD" id="cd00671">
    <property type="entry name" value="ArgRS_core"/>
    <property type="match status" value="1"/>
</dbReference>
<comment type="subunit">
    <text evidence="8">Monomer.</text>
</comment>
<evidence type="ECO:0000256" key="1">
    <source>
        <dbReference type="ARBA" id="ARBA00005594"/>
    </source>
</evidence>
<dbReference type="EC" id="6.1.1.19" evidence="8"/>
<dbReference type="Gene3D" id="3.30.1360.70">
    <property type="entry name" value="Arginyl tRNA synthetase N-terminal domain"/>
    <property type="match status" value="1"/>
</dbReference>
<evidence type="ECO:0000256" key="5">
    <source>
        <dbReference type="ARBA" id="ARBA00022917"/>
    </source>
</evidence>
<dbReference type="InterPro" id="IPR001278">
    <property type="entry name" value="Arg-tRNA-ligase"/>
</dbReference>
<comment type="caution">
    <text evidence="12">The sequence shown here is derived from an EMBL/GenBank/DDBJ whole genome shotgun (WGS) entry which is preliminary data.</text>
</comment>
<dbReference type="Proteomes" id="UP001144256">
    <property type="component" value="Unassembled WGS sequence"/>
</dbReference>
<keyword evidence="4 8" id="KW-0067">ATP-binding</keyword>
<sequence>MKMIEDLISDILKGAFMRCNYDSVYGKVTLSNRPDLCQFQCNGCLRAAKEYHKSPQVIAEEVMTQLGDVSCFKKLEYVKPGFINISVDDGLILEYINDMANDISFGCEKRGTGTTIVIDYGGANVAKPLHIGHLRPAIIGESIKRIGKFLGYTVLGDVHLGDWGLQIGLIITEMKRRFPDLVYFDSNYEGEYPKEPPFNISELEEIYPMASNISKSDSEYLKEAKKNTYLFQKGHKGYIALWKHILNVSIDDLKKNYDMLNVHFDLWKKESDVQGYIPDIIEDLKNKGVAYISDGALVVDVKKDTDKKEMPPCILVKSDGATLYGTTDLATIYERNKSYDPNEIIYIVDKRQELYFEQIFRCARKSNLVSEGTKLTYLGFGTMNGKDGKPFKTRDGNVMRLENLINELIKIVYDRVKEYDISTKEAKEISRKVGLAALKYGDLSNQLSKDYIFDIERFTSFEGNTGPYILYTVVRIKSILEKYYRIEGDLNDKDVSIISPTGESERKLMLKLTLFNQIVTNSFIEYAPNKICQYIYELSNEFNKFYNNNKIITEKNIKKQRSWIKLIILVKDILVNGLDLLGIEVPDRM</sequence>
<dbReference type="RefSeq" id="WP_281815887.1">
    <property type="nucleotide sequence ID" value="NZ_BRLB01000007.1"/>
</dbReference>
<dbReference type="AlphaFoldDB" id="A0A9W6DGQ9"/>
<evidence type="ECO:0000256" key="4">
    <source>
        <dbReference type="ARBA" id="ARBA00022840"/>
    </source>
</evidence>
<dbReference type="SUPFAM" id="SSF47323">
    <property type="entry name" value="Anticodon-binding domain of a subclass of class I aminoacyl-tRNA synthetases"/>
    <property type="match status" value="1"/>
</dbReference>
<comment type="subcellular location">
    <subcellularLocation>
        <location evidence="8">Cytoplasm</location>
    </subcellularLocation>
</comment>
<keyword evidence="8" id="KW-0963">Cytoplasm</keyword>
<dbReference type="PANTHER" id="PTHR11956">
    <property type="entry name" value="ARGINYL-TRNA SYNTHETASE"/>
    <property type="match status" value="1"/>
</dbReference>
<name>A0A9W6DGQ9_9FIRM</name>
<dbReference type="Gene3D" id="1.10.730.10">
    <property type="entry name" value="Isoleucyl-tRNA Synthetase, Domain 1"/>
    <property type="match status" value="1"/>
</dbReference>
<dbReference type="Pfam" id="PF03485">
    <property type="entry name" value="Arg_tRNA_synt_N"/>
    <property type="match status" value="1"/>
</dbReference>
<keyword evidence="2 8" id="KW-0436">Ligase</keyword>
<dbReference type="NCBIfam" id="TIGR00456">
    <property type="entry name" value="argS"/>
    <property type="match status" value="1"/>
</dbReference>
<dbReference type="Gene3D" id="3.40.50.620">
    <property type="entry name" value="HUPs"/>
    <property type="match status" value="1"/>
</dbReference>
<dbReference type="Pfam" id="PF05746">
    <property type="entry name" value="DALR_1"/>
    <property type="match status" value="1"/>
</dbReference>
<keyword evidence="6 8" id="KW-0030">Aminoacyl-tRNA synthetase</keyword>
<keyword evidence="13" id="KW-1185">Reference proteome</keyword>
<protein>
    <recommendedName>
        <fullName evidence="8">Arginine--tRNA ligase</fullName>
        <ecNumber evidence="8">6.1.1.19</ecNumber>
    </recommendedName>
    <alternativeName>
        <fullName evidence="8">Arginyl-tRNA synthetase</fullName>
        <shortName evidence="8">ArgRS</shortName>
    </alternativeName>
</protein>
<keyword evidence="3 8" id="KW-0547">Nucleotide-binding</keyword>
<dbReference type="SUPFAM" id="SSF55190">
    <property type="entry name" value="Arginyl-tRNA synthetase (ArgRS), N-terminal 'additional' domain"/>
    <property type="match status" value="1"/>
</dbReference>
<dbReference type="GO" id="GO:0005737">
    <property type="term" value="C:cytoplasm"/>
    <property type="evidence" value="ECO:0007669"/>
    <property type="project" value="UniProtKB-SubCell"/>
</dbReference>
<evidence type="ECO:0000256" key="2">
    <source>
        <dbReference type="ARBA" id="ARBA00022598"/>
    </source>
</evidence>
<comment type="catalytic activity">
    <reaction evidence="7 8">
        <text>tRNA(Arg) + L-arginine + ATP = L-arginyl-tRNA(Arg) + AMP + diphosphate</text>
        <dbReference type="Rhea" id="RHEA:20301"/>
        <dbReference type="Rhea" id="RHEA-COMP:9658"/>
        <dbReference type="Rhea" id="RHEA-COMP:9673"/>
        <dbReference type="ChEBI" id="CHEBI:30616"/>
        <dbReference type="ChEBI" id="CHEBI:32682"/>
        <dbReference type="ChEBI" id="CHEBI:33019"/>
        <dbReference type="ChEBI" id="CHEBI:78442"/>
        <dbReference type="ChEBI" id="CHEBI:78513"/>
        <dbReference type="ChEBI" id="CHEBI:456215"/>
        <dbReference type="EC" id="6.1.1.19"/>
    </reaction>
</comment>
<dbReference type="InterPro" id="IPR009080">
    <property type="entry name" value="tRNAsynth_Ia_anticodon-bd"/>
</dbReference>
<dbReference type="GO" id="GO:0005524">
    <property type="term" value="F:ATP binding"/>
    <property type="evidence" value="ECO:0007669"/>
    <property type="project" value="UniProtKB-UniRule"/>
</dbReference>
<evidence type="ECO:0000259" key="11">
    <source>
        <dbReference type="SMART" id="SM01016"/>
    </source>
</evidence>